<dbReference type="Proteomes" id="UP000193411">
    <property type="component" value="Unassembled WGS sequence"/>
</dbReference>
<feature type="compositionally biased region" description="Polar residues" evidence="1">
    <location>
        <begin position="144"/>
        <end position="153"/>
    </location>
</feature>
<sequence>MRGSAGRRPSRSRCGTLVRKEGRDVRCLQQMKKRPMRAMRRMTFARTSGRMAAEEMPEEGAKGSAGDPDGGGGLVVGAGDGGEDAVGMVTWVRDGMMVTERTDGVDCLEINIKSYHRVMTYDMNIDGTHTRGQRAGHRDEASSECGQNHNPPPTCVQTSVDRSAASTVTARERLARRILMVMVMEMLN</sequence>
<dbReference type="AlphaFoldDB" id="A0A1Y2HKQ2"/>
<organism evidence="2 3">
    <name type="scientific">Catenaria anguillulae PL171</name>
    <dbReference type="NCBI Taxonomy" id="765915"/>
    <lineage>
        <taxon>Eukaryota</taxon>
        <taxon>Fungi</taxon>
        <taxon>Fungi incertae sedis</taxon>
        <taxon>Blastocladiomycota</taxon>
        <taxon>Blastocladiomycetes</taxon>
        <taxon>Blastocladiales</taxon>
        <taxon>Catenariaceae</taxon>
        <taxon>Catenaria</taxon>
    </lineage>
</organism>
<evidence type="ECO:0000313" key="2">
    <source>
        <dbReference type="EMBL" id="ORZ35150.1"/>
    </source>
</evidence>
<protein>
    <submittedName>
        <fullName evidence="2">Uncharacterized protein</fullName>
    </submittedName>
</protein>
<accession>A0A1Y2HKQ2</accession>
<reference evidence="2 3" key="1">
    <citation type="submission" date="2016-07" db="EMBL/GenBank/DDBJ databases">
        <title>Pervasive Adenine N6-methylation of Active Genes in Fungi.</title>
        <authorList>
            <consortium name="DOE Joint Genome Institute"/>
            <person name="Mondo S.J."/>
            <person name="Dannebaum R.O."/>
            <person name="Kuo R.C."/>
            <person name="Labutti K."/>
            <person name="Haridas S."/>
            <person name="Kuo A."/>
            <person name="Salamov A."/>
            <person name="Ahrendt S.R."/>
            <person name="Lipzen A."/>
            <person name="Sullivan W."/>
            <person name="Andreopoulos W.B."/>
            <person name="Clum A."/>
            <person name="Lindquist E."/>
            <person name="Daum C."/>
            <person name="Ramamoorthy G.K."/>
            <person name="Gryganskyi A."/>
            <person name="Culley D."/>
            <person name="Magnuson J.K."/>
            <person name="James T.Y."/>
            <person name="O'Malley M.A."/>
            <person name="Stajich J.E."/>
            <person name="Spatafora J.W."/>
            <person name="Visel A."/>
            <person name="Grigoriev I.V."/>
        </authorList>
    </citation>
    <scope>NUCLEOTIDE SEQUENCE [LARGE SCALE GENOMIC DNA]</scope>
    <source>
        <strain evidence="2 3">PL171</strain>
    </source>
</reference>
<comment type="caution">
    <text evidence="2">The sequence shown here is derived from an EMBL/GenBank/DDBJ whole genome shotgun (WGS) entry which is preliminary data.</text>
</comment>
<feature type="region of interest" description="Disordered" evidence="1">
    <location>
        <begin position="128"/>
        <end position="153"/>
    </location>
</feature>
<gene>
    <name evidence="2" type="ORF">BCR44DRAFT_1435203</name>
</gene>
<name>A0A1Y2HKQ2_9FUNG</name>
<feature type="region of interest" description="Disordered" evidence="1">
    <location>
        <begin position="48"/>
        <end position="72"/>
    </location>
</feature>
<evidence type="ECO:0000313" key="3">
    <source>
        <dbReference type="Proteomes" id="UP000193411"/>
    </source>
</evidence>
<proteinExistence type="predicted"/>
<dbReference type="EMBL" id="MCFL01000024">
    <property type="protein sequence ID" value="ORZ35150.1"/>
    <property type="molecule type" value="Genomic_DNA"/>
</dbReference>
<evidence type="ECO:0000256" key="1">
    <source>
        <dbReference type="SAM" id="MobiDB-lite"/>
    </source>
</evidence>
<keyword evidence="3" id="KW-1185">Reference proteome</keyword>